<sequence length="171" mass="19354">MMSKIEVGIARPLDSRALITFLNQVGKESHFLTMDEAGILMTESEMAHFLVQQAQTLNTVYFIARINDEIAGVIQVSADFHYRIRHIGELFVAVGGNFQGQGVASVLFEHVLAWLKKNGIIKRLELTVQARNAGARHLYEKFGFQLESIRKWGARDEQGELIDVCEYVLFI</sequence>
<dbReference type="CDD" id="cd04301">
    <property type="entry name" value="NAT_SF"/>
    <property type="match status" value="1"/>
</dbReference>
<organism evidence="2 3">
    <name type="scientific">Lactococcus taiwanensis</name>
    <dbReference type="NCBI Taxonomy" id="1151742"/>
    <lineage>
        <taxon>Bacteria</taxon>
        <taxon>Bacillati</taxon>
        <taxon>Bacillota</taxon>
        <taxon>Bacilli</taxon>
        <taxon>Lactobacillales</taxon>
        <taxon>Streptococcaceae</taxon>
        <taxon>Lactococcus</taxon>
    </lineage>
</organism>
<evidence type="ECO:0000313" key="2">
    <source>
        <dbReference type="EMBL" id="QSE77622.1"/>
    </source>
</evidence>
<protein>
    <submittedName>
        <fullName evidence="2">GNAT family N-acetyltransferase</fullName>
    </submittedName>
</protein>
<dbReference type="PROSITE" id="PS51186">
    <property type="entry name" value="GNAT"/>
    <property type="match status" value="1"/>
</dbReference>
<dbReference type="Pfam" id="PF00583">
    <property type="entry name" value="Acetyltransf_1"/>
    <property type="match status" value="1"/>
</dbReference>
<gene>
    <name evidence="2" type="ORF">JW886_03065</name>
</gene>
<dbReference type="AlphaFoldDB" id="A0AA45QS78"/>
<dbReference type="EMBL" id="CP070872">
    <property type="protein sequence ID" value="QSE77622.1"/>
    <property type="molecule type" value="Genomic_DNA"/>
</dbReference>
<feature type="domain" description="N-acetyltransferase" evidence="1">
    <location>
        <begin position="5"/>
        <end position="171"/>
    </location>
</feature>
<dbReference type="Gene3D" id="3.40.630.30">
    <property type="match status" value="1"/>
</dbReference>
<dbReference type="KEGG" id="lti:JW886_03065"/>
<dbReference type="InterPro" id="IPR050276">
    <property type="entry name" value="MshD_Acetyltransferase"/>
</dbReference>
<proteinExistence type="predicted"/>
<dbReference type="RefSeq" id="WP_205872477.1">
    <property type="nucleotide sequence ID" value="NZ_CP070872.1"/>
</dbReference>
<dbReference type="Proteomes" id="UP000663608">
    <property type="component" value="Chromosome"/>
</dbReference>
<reference evidence="2 3" key="1">
    <citation type="submission" date="2021-02" db="EMBL/GenBank/DDBJ databases">
        <title>Complete genome sequence of Lactococcus lactis strain K_LL004.</title>
        <authorList>
            <person name="Kim H.B."/>
        </authorList>
    </citation>
    <scope>NUCLEOTIDE SEQUENCE [LARGE SCALE GENOMIC DNA]</scope>
    <source>
        <strain evidence="2 3">K_LL004</strain>
    </source>
</reference>
<keyword evidence="3" id="KW-1185">Reference proteome</keyword>
<accession>A0AA45QS78</accession>
<dbReference type="InterPro" id="IPR000182">
    <property type="entry name" value="GNAT_dom"/>
</dbReference>
<dbReference type="SUPFAM" id="SSF55729">
    <property type="entry name" value="Acyl-CoA N-acyltransferases (Nat)"/>
    <property type="match status" value="1"/>
</dbReference>
<dbReference type="PANTHER" id="PTHR43617">
    <property type="entry name" value="L-AMINO ACID N-ACETYLTRANSFERASE"/>
    <property type="match status" value="1"/>
</dbReference>
<evidence type="ECO:0000313" key="3">
    <source>
        <dbReference type="Proteomes" id="UP000663608"/>
    </source>
</evidence>
<evidence type="ECO:0000259" key="1">
    <source>
        <dbReference type="PROSITE" id="PS51186"/>
    </source>
</evidence>
<dbReference type="InterPro" id="IPR016181">
    <property type="entry name" value="Acyl_CoA_acyltransferase"/>
</dbReference>
<name>A0AA45QS78_9LACT</name>
<dbReference type="GO" id="GO:0016747">
    <property type="term" value="F:acyltransferase activity, transferring groups other than amino-acyl groups"/>
    <property type="evidence" value="ECO:0007669"/>
    <property type="project" value="InterPro"/>
</dbReference>